<reference evidence="2 3" key="1">
    <citation type="journal article" date="2018" name="BMC Genomics">
        <title>Genomic comparison of Trypanosoma conorhini and Trypanosoma rangeli to Trypanosoma cruzi strains of high and low virulence.</title>
        <authorList>
            <person name="Bradwell K.R."/>
            <person name="Koparde V.N."/>
            <person name="Matveyev A.V."/>
            <person name="Serrano M.G."/>
            <person name="Alves J.M."/>
            <person name="Parikh H."/>
            <person name="Huang B."/>
            <person name="Lee V."/>
            <person name="Espinosa-Alvarez O."/>
            <person name="Ortiz P.A."/>
            <person name="Costa-Martins A.G."/>
            <person name="Teixeira M.M."/>
            <person name="Buck G.A."/>
        </authorList>
    </citation>
    <scope>NUCLEOTIDE SEQUENCE [LARGE SCALE GENOMIC DNA]</scope>
    <source>
        <strain evidence="2 3">AM80</strain>
    </source>
</reference>
<dbReference type="OMA" id="LEHTIAF"/>
<keyword evidence="3" id="KW-1185">Reference proteome</keyword>
<sequence length="398" mass="43209">MLRLLVACGRSEVGGGNDQFRTLQLLARMLGDEAAPALHEEEGGSSTPVTAAENTTSMAPRSSQHEPRNSLDRGAADTSTTVSMAPVGGDSHLNAPSSKGKYEPQGSTEANFDFVPPPTSAPPRFRDVMADKLTKGMDPSPLEHTIAFLSKSTSPLCSRRSSTVELGCPPVSRLPPVVVEPSPHDTAPAKPEGVDVPPRPARLTSLFNSAELGARVSYARRYLERLYFRDPVVVGPADDHLPPRIPMMRGPRKNPVFERCYYDTANLISTPAVLNGQRPASRVESKKLRSSLLDCNGAVAHGGGPGKSNSKPPSRSVSALAQQRITSAHRWKNQTRYARDLRQPVGPQTRRLTQEKLQQDDGTSGLHIEGRSLMIPGRPASALVRQFRRNKEMPRGRN</sequence>
<organism evidence="2 3">
    <name type="scientific">Trypanosoma rangeli</name>
    <dbReference type="NCBI Taxonomy" id="5698"/>
    <lineage>
        <taxon>Eukaryota</taxon>
        <taxon>Discoba</taxon>
        <taxon>Euglenozoa</taxon>
        <taxon>Kinetoplastea</taxon>
        <taxon>Metakinetoplastina</taxon>
        <taxon>Trypanosomatida</taxon>
        <taxon>Trypanosomatidae</taxon>
        <taxon>Trypanosoma</taxon>
        <taxon>Herpetosoma</taxon>
    </lineage>
</organism>
<feature type="compositionally biased region" description="Polar residues" evidence="1">
    <location>
        <begin position="317"/>
        <end position="326"/>
    </location>
</feature>
<feature type="region of interest" description="Disordered" evidence="1">
    <location>
        <begin position="343"/>
        <end position="369"/>
    </location>
</feature>
<gene>
    <name evidence="2" type="ORF">TraAM80_02387</name>
</gene>
<feature type="compositionally biased region" description="Polar residues" evidence="1">
    <location>
        <begin position="44"/>
        <end position="62"/>
    </location>
</feature>
<dbReference type="RefSeq" id="XP_029240780.1">
    <property type="nucleotide sequence ID" value="XM_029379391.1"/>
</dbReference>
<evidence type="ECO:0000313" key="3">
    <source>
        <dbReference type="Proteomes" id="UP000283634"/>
    </source>
</evidence>
<feature type="region of interest" description="Disordered" evidence="1">
    <location>
        <begin position="295"/>
        <end position="330"/>
    </location>
</feature>
<dbReference type="EMBL" id="MKGL01000053">
    <property type="protein sequence ID" value="RNF09128.1"/>
    <property type="molecule type" value="Genomic_DNA"/>
</dbReference>
<dbReference type="OrthoDB" id="251619at2759"/>
<evidence type="ECO:0000313" key="2">
    <source>
        <dbReference type="EMBL" id="RNF09128.1"/>
    </source>
</evidence>
<dbReference type="GeneID" id="40326320"/>
<feature type="compositionally biased region" description="Low complexity" evidence="1">
    <location>
        <begin position="307"/>
        <end position="316"/>
    </location>
</feature>
<comment type="caution">
    <text evidence="2">The sequence shown here is derived from an EMBL/GenBank/DDBJ whole genome shotgun (WGS) entry which is preliminary data.</text>
</comment>
<protein>
    <submittedName>
        <fullName evidence="2">Uncharacterized protein</fullName>
    </submittedName>
</protein>
<feature type="compositionally biased region" description="Basic and acidic residues" evidence="1">
    <location>
        <begin position="63"/>
        <end position="75"/>
    </location>
</feature>
<dbReference type="Proteomes" id="UP000283634">
    <property type="component" value="Unassembled WGS sequence"/>
</dbReference>
<feature type="region of interest" description="Disordered" evidence="1">
    <location>
        <begin position="35"/>
        <end position="123"/>
    </location>
</feature>
<accession>A0A3R7KT24</accession>
<name>A0A3R7KT24_TRYRA</name>
<dbReference type="AlphaFoldDB" id="A0A3R7KT24"/>
<proteinExistence type="predicted"/>
<dbReference type="VEuPathDB" id="TriTrypDB:TRSC58_06515"/>
<evidence type="ECO:0000256" key="1">
    <source>
        <dbReference type="SAM" id="MobiDB-lite"/>
    </source>
</evidence>